<evidence type="ECO:0000259" key="6">
    <source>
        <dbReference type="PROSITE" id="PS51194"/>
    </source>
</evidence>
<keyword evidence="2" id="KW-0378">Hydrolase</keyword>
<proteinExistence type="predicted"/>
<dbReference type="SUPFAM" id="SSF52540">
    <property type="entry name" value="P-loop containing nucleoside triphosphate hydrolases"/>
    <property type="match status" value="3"/>
</dbReference>
<evidence type="ECO:0000259" key="5">
    <source>
        <dbReference type="PROSITE" id="PS51192"/>
    </source>
</evidence>
<reference evidence="7" key="1">
    <citation type="submission" date="2018-10" db="EMBL/GenBank/DDBJ databases">
        <title>Transcriptome assembly of Aceria tosichella (Wheat curl mite) Type 2.</title>
        <authorList>
            <person name="Scully E.D."/>
            <person name="Geib S.M."/>
            <person name="Palmer N.A."/>
            <person name="Gupta A.K."/>
            <person name="Sarath G."/>
            <person name="Tatineni S."/>
        </authorList>
    </citation>
    <scope>NUCLEOTIDE SEQUENCE</scope>
    <source>
        <strain evidence="7">LincolnNE</strain>
    </source>
</reference>
<dbReference type="GO" id="GO:0004386">
    <property type="term" value="F:helicase activity"/>
    <property type="evidence" value="ECO:0007669"/>
    <property type="project" value="UniProtKB-KW"/>
</dbReference>
<feature type="domain" description="Helicase ATP-binding" evidence="5">
    <location>
        <begin position="254"/>
        <end position="440"/>
    </location>
</feature>
<dbReference type="FunFam" id="1.10.10.10:FF:000024">
    <property type="entry name" value="U5 small nuclear ribonucleoprotein helicase"/>
    <property type="match status" value="1"/>
</dbReference>
<dbReference type="PANTHER" id="PTHR47961:SF4">
    <property type="entry name" value="ACTIVATING SIGNAL COINTEGRATOR 1 COMPLEX SUBUNIT 3"/>
    <property type="match status" value="1"/>
</dbReference>
<dbReference type="GO" id="GO:0003676">
    <property type="term" value="F:nucleic acid binding"/>
    <property type="evidence" value="ECO:0007669"/>
    <property type="project" value="InterPro"/>
</dbReference>
<dbReference type="InterPro" id="IPR004179">
    <property type="entry name" value="Sec63-dom"/>
</dbReference>
<dbReference type="InterPro" id="IPR050474">
    <property type="entry name" value="Hel308_SKI2-like"/>
</dbReference>
<dbReference type="SMART" id="SM00382">
    <property type="entry name" value="AAA"/>
    <property type="match status" value="2"/>
</dbReference>
<dbReference type="Pfam" id="PF00270">
    <property type="entry name" value="DEAD"/>
    <property type="match status" value="2"/>
</dbReference>
<evidence type="ECO:0000256" key="2">
    <source>
        <dbReference type="ARBA" id="ARBA00022801"/>
    </source>
</evidence>
<keyword evidence="4" id="KW-0067">ATP-binding</keyword>
<keyword evidence="7" id="KW-0687">Ribonucleoprotein</keyword>
<keyword evidence="3 7" id="KW-0347">Helicase</keyword>
<dbReference type="InterPro" id="IPR027417">
    <property type="entry name" value="P-loop_NTPase"/>
</dbReference>
<dbReference type="InterPro" id="IPR014001">
    <property type="entry name" value="Helicase_ATP-bd"/>
</dbReference>
<dbReference type="PROSITE" id="PS51194">
    <property type="entry name" value="HELICASE_CTER"/>
    <property type="match status" value="1"/>
</dbReference>
<evidence type="ECO:0000256" key="3">
    <source>
        <dbReference type="ARBA" id="ARBA00022806"/>
    </source>
</evidence>
<dbReference type="InterPro" id="IPR011545">
    <property type="entry name" value="DEAD/DEAH_box_helicase_dom"/>
</dbReference>
<dbReference type="Gene3D" id="1.10.150.20">
    <property type="entry name" value="5' to 3' exonuclease, C-terminal subdomain"/>
    <property type="match status" value="1"/>
</dbReference>
<dbReference type="InterPro" id="IPR001650">
    <property type="entry name" value="Helicase_C-like"/>
</dbReference>
<dbReference type="EMBL" id="GGYP01004174">
    <property type="protein sequence ID" value="MDE48945.1"/>
    <property type="molecule type" value="Transcribed_RNA"/>
</dbReference>
<sequence>MATAKRRKNIDCPTKLRLEDLNENISIADIDIKDLLYQPKSELTSTVYGLIIKFVGRKLGFQHNSIINGTADDVIATMKNPNLDEASRRSEIKTLISSDDELDDDEYNELCNLCKKIDDWDSDKTKTKDDTAGDGADAIGVIVSDDESASDEYLSEVRDSDDEFDLDEMFEKEKKDSDGLDLEELAKKQSTIVPKIDIGEPVRREGFHEYNIVPKKRHSYRNEDLIQIEDLSEYERKAFPDLKTLNYIQSKIYKRAMSSDHSLLICAPTGAGKTNIALLTMLREILKHPLTDKAAFDTSKFKIIYIAPIKALVQEIVENFTKKLGGPPFNLVVEELTGDHQLDQKQISRAQLIVCTPEKWDIVTRKSVDRLYTKLVRLVIFDEIHLLHNERGATLEALVARIKRHKYIEGDNIRIIGLSATLPNYKDVSRFISPDDTIENSTFFFDSSYRPIPLRQQYIALTESKKVFRMINDIVYEKVIERLAEKSQILIFVHSRPDTFKTAEFIKTKALEEQKVPLLVTSEASIERINEYGKNLGHKLKELLQFGIGTHHAGMSKYERSCVEDLFRGKYIRVLVSTATLAWGVNLPARTVIIKGTQVYRDGRWTDLDSLDVTQMLGRAGRPGFDKEGEGIVITQQSKVAFYISLMTEQLPVESKLIGRLAEFINAECVIGNVENLESAVNWISETYLNSRMLSVIQQDNRQYMAMYGINPDARHNDPKLVQHRNNLAYNAASLLDERGLIVFDRSSGTITSTELGRIASNFNCSSRTIKLFYDSIHEYTTDIELFRIFSLADEFKDIFVRRGEEADLATMINQVPFPIDDRRATAGANKVNVLLQVYIFHLNIEGSDLICDMHFIKDNAARIARAIYEIVLMKGFASVAELSLDFCRKIDLRMTSCHSPLRRFADDLEPEIIKQLERKNYHIDELRVLDAEKLGKLLQKSGKPDYDAGKRVYQLLKYLPKLKIEASIKPVSKKSLRIDLIIRQNFTWSEKYHGNSQRLWLFVEDVNQERLLYHEIIYLRKYMSTEDIAVAFYVPYLMPAHPFYYLRIFPDGWFGCDHHLPLYIDKLLLPDEPFSTTQLLDIDPVRIRSLENQLFERYYSIKFKGSDFNQIQTQSFKHLYKSDDDIILLAPAGSGKTTCAELAIIHNINLKGTSSKCAYVAPNAQAAQMVYDNWKTLFEHYGVMQLTGNHRSDAARVDDGKMNIVIGDAERWHILSLVRSKKYRKLFNKFQLFIIDDIHRLHSDKNSTLEWLCSKIRLLTKLNIDSPSRIITLGSPVACADNLRSWLSFERGSKEPILLNYPLSIRPVKLELVVQRYHHYDYNMRFLTMHRPAYRLVNHMSRGKPALVFVSDFNRAKDIAETFIRYSTSEGRRFVFPRTNLERVREPELRECLGQGVGYVYLGMDPSDRKIVESLFESEQILVLIATVSTCWSIQCRSNLTIVMDTQQHDGYEGTDYDLSDIIQMVGLTGRPLSDHGCKCVIMCHSSKADHYDRLLREPLPVESRLPKNLINFVNYEVSTGTIVELNNIYKPYLAHTYFYKRISINPNYYGVIVPDDTEQKARAFGTFFNNLVNKIALELEKTEFMTMEGSHENPTFTAGLLAKISLEYYINYATLVNYNKWLSTDSKLLDLRPIELIELLSTNTIEFEQIFIRNGELSFLKELKWRYKLRDSDQLDSSSHKIKLLILSQYQKTDGREDRVEGELIEDRRYILTMAYRLLMAIVDIAWLKDSFHLAKTAIQLSKKLTPFYRSSKPSIDMDISLAREGEMIKIEVTIDRADDPFSHGEYLDKYHSLPSVMYRDEGWCFLINGKSRVKRDDSEKFVLFKRVKTPNRGRNEYKLEFELTENTETYLYELFFMSDFYSTKEDRLVSNIDIGAISKS</sequence>
<dbReference type="PANTHER" id="PTHR47961">
    <property type="entry name" value="DNA POLYMERASE THETA, PUTATIVE (AFU_ORTHOLOGUE AFUA_1G05260)-RELATED"/>
    <property type="match status" value="1"/>
</dbReference>
<dbReference type="InterPro" id="IPR048863">
    <property type="entry name" value="BRR2_plug"/>
</dbReference>
<feature type="domain" description="Helicase C-terminal" evidence="6">
    <location>
        <begin position="475"/>
        <end position="685"/>
    </location>
</feature>
<dbReference type="GO" id="GO:1990904">
    <property type="term" value="C:ribonucleoprotein complex"/>
    <property type="evidence" value="ECO:0007669"/>
    <property type="project" value="UniProtKB-KW"/>
</dbReference>
<dbReference type="GO" id="GO:0005634">
    <property type="term" value="C:nucleus"/>
    <property type="evidence" value="ECO:0007669"/>
    <property type="project" value="TreeGrafter"/>
</dbReference>
<dbReference type="Gene3D" id="2.60.40.150">
    <property type="entry name" value="C2 domain"/>
    <property type="match status" value="2"/>
</dbReference>
<dbReference type="Pfam" id="PF02889">
    <property type="entry name" value="Sec63"/>
    <property type="match status" value="2"/>
</dbReference>
<keyword evidence="1" id="KW-0547">Nucleotide-binding</keyword>
<evidence type="ECO:0000313" key="7">
    <source>
        <dbReference type="EMBL" id="MDE48945.1"/>
    </source>
</evidence>
<dbReference type="FunFam" id="3.40.50.300:FF:000062">
    <property type="entry name" value="U5 small nuclear ribonucleoprotein helicase"/>
    <property type="match status" value="1"/>
</dbReference>
<dbReference type="Gene3D" id="1.10.3380.10">
    <property type="entry name" value="Sec63 N-terminal domain-like domain"/>
    <property type="match status" value="2"/>
</dbReference>
<dbReference type="PIRSF" id="PIRSF039073">
    <property type="entry name" value="BRR2"/>
    <property type="match status" value="1"/>
</dbReference>
<dbReference type="SMART" id="SM00490">
    <property type="entry name" value="HELICc"/>
    <property type="match status" value="2"/>
</dbReference>
<dbReference type="InterPro" id="IPR035892">
    <property type="entry name" value="C2_domain_sf"/>
</dbReference>
<organism evidence="7">
    <name type="scientific">Aceria tosichella</name>
    <name type="common">wheat curl mite</name>
    <dbReference type="NCBI Taxonomy" id="561515"/>
    <lineage>
        <taxon>Eukaryota</taxon>
        <taxon>Metazoa</taxon>
        <taxon>Ecdysozoa</taxon>
        <taxon>Arthropoda</taxon>
        <taxon>Chelicerata</taxon>
        <taxon>Arachnida</taxon>
        <taxon>Acari</taxon>
        <taxon>Acariformes</taxon>
        <taxon>Trombidiformes</taxon>
        <taxon>Prostigmata</taxon>
        <taxon>Eupodina</taxon>
        <taxon>Eriophyoidea</taxon>
        <taxon>Eriophyidae</taxon>
        <taxon>Eriophyinae</taxon>
        <taxon>Aceriini</taxon>
        <taxon>Aceria</taxon>
    </lineage>
</organism>
<evidence type="ECO:0000256" key="4">
    <source>
        <dbReference type="ARBA" id="ARBA00022840"/>
    </source>
</evidence>
<gene>
    <name evidence="7" type="primary">SNRNP200_0</name>
    <name evidence="7" type="ORF">g.2027</name>
</gene>
<dbReference type="PROSITE" id="PS51192">
    <property type="entry name" value="HELICASE_ATP_BIND_1"/>
    <property type="match status" value="2"/>
</dbReference>
<dbReference type="Pfam" id="PF00271">
    <property type="entry name" value="Helicase_C"/>
    <property type="match status" value="1"/>
</dbReference>
<dbReference type="GO" id="GO:0016787">
    <property type="term" value="F:hydrolase activity"/>
    <property type="evidence" value="ECO:0007669"/>
    <property type="project" value="UniProtKB-KW"/>
</dbReference>
<dbReference type="SMART" id="SM00973">
    <property type="entry name" value="Sec63"/>
    <property type="match status" value="1"/>
</dbReference>
<dbReference type="InterPro" id="IPR003593">
    <property type="entry name" value="AAA+_ATPase"/>
</dbReference>
<dbReference type="SUPFAM" id="SSF158702">
    <property type="entry name" value="Sec63 N-terminal domain-like"/>
    <property type="match status" value="2"/>
</dbReference>
<feature type="domain" description="Helicase ATP-binding" evidence="5">
    <location>
        <begin position="1118"/>
        <end position="1296"/>
    </location>
</feature>
<dbReference type="InterPro" id="IPR036388">
    <property type="entry name" value="WH-like_DNA-bd_sf"/>
</dbReference>
<dbReference type="Gene3D" id="3.40.50.300">
    <property type="entry name" value="P-loop containing nucleotide triphosphate hydrolases"/>
    <property type="match status" value="4"/>
</dbReference>
<dbReference type="Gene3D" id="1.10.10.10">
    <property type="entry name" value="Winged helix-like DNA-binding domain superfamily/Winged helix DNA-binding domain"/>
    <property type="match status" value="2"/>
</dbReference>
<dbReference type="InterPro" id="IPR057842">
    <property type="entry name" value="WH_MER3"/>
</dbReference>
<dbReference type="CDD" id="cd18795">
    <property type="entry name" value="SF2_C_Ski2"/>
    <property type="match status" value="1"/>
</dbReference>
<protein>
    <submittedName>
        <fullName evidence="7">U5 small nuclear ribonucleoprotein helicase</fullName>
    </submittedName>
</protein>
<accession>A0A6G1SEP0</accession>
<dbReference type="FunFam" id="3.40.50.300:FF:003287">
    <property type="entry name" value="U5 small nuclear ribonucleoprotein 200 kDa helicase"/>
    <property type="match status" value="1"/>
</dbReference>
<dbReference type="SMART" id="SM00487">
    <property type="entry name" value="DEXDc"/>
    <property type="match status" value="2"/>
</dbReference>
<dbReference type="GO" id="GO:0005524">
    <property type="term" value="F:ATP binding"/>
    <property type="evidence" value="ECO:0007669"/>
    <property type="project" value="UniProtKB-KW"/>
</dbReference>
<dbReference type="Pfam" id="PF21188">
    <property type="entry name" value="BRR2_plug"/>
    <property type="match status" value="1"/>
</dbReference>
<dbReference type="Pfam" id="PF23445">
    <property type="entry name" value="WHD_SNRNP200"/>
    <property type="match status" value="2"/>
</dbReference>
<name>A0A6G1SEP0_9ACAR</name>
<evidence type="ECO:0000256" key="1">
    <source>
        <dbReference type="ARBA" id="ARBA00022741"/>
    </source>
</evidence>